<protein>
    <submittedName>
        <fullName evidence="3">BspA family leucine-rich repeat surface protein</fullName>
    </submittedName>
</protein>
<dbReference type="EMBL" id="JBHTHY010000003">
    <property type="protein sequence ID" value="MFD0797028.1"/>
    <property type="molecule type" value="Genomic_DNA"/>
</dbReference>
<dbReference type="Proteomes" id="UP001597012">
    <property type="component" value="Unassembled WGS sequence"/>
</dbReference>
<evidence type="ECO:0000256" key="1">
    <source>
        <dbReference type="ARBA" id="ARBA00022729"/>
    </source>
</evidence>
<dbReference type="InterPro" id="IPR026444">
    <property type="entry name" value="Secre_tail"/>
</dbReference>
<sequence length="864" mass="96743">MITSSENSYLKKLLFFFYMCITTLNMNAQTDPNNDFVTTWKTDNPGAAISDATIIIPTEGEGYNYDVDWDNDGIFDDLGLTGDATHTYATPGTYTVRIRGTFPRFYLNNNRRIREKLLSIDQWGDIQWTSMESAFHGAFNMVLKATDAPNLENVSSMDSMFANARSFNQDINDWDVGNVTDMNATFRGASSYDQPMDKWNVSSVTGFERMFMDCSLFNQDISAWDVSSATSTSFMFRKATSFNQNINIWDVGQITDMSFMFDGAILFNQPLDNWNIANNTTTRAMFRNAVSFNQDLNNWDVGNVTDMGQMFKIDDASDPFGLIPPDAADSAFNRPLNNWNVGNISRMDGMFYGAVSFDQPLNDWDVRNVVNMEEMFFDALNFNQPLNGWDVGNVINMSLMFGSSPGPVFGGGLEYNFNQPLNDWDVGNVTEMLGMFLNSENFNQPLDNWDVGNVVNMEGLFLNAEKFNQNIESWNTAQVESMLNMFADTRSFNQPLNKWNVSNVKDMGGMFNNARAFNQPLADWDVSNVELMDTMFSRAISFNQSLATWNVTNATDMSFMFGTQSMTIENYDSLLRAWSNLTLQPNVSFGAGNATYCESEAARNSIIENFGWQISDGGLNCLPYTLPADNFLVLGTDVSCIDKSDGKISITAKLEQSYNATLVKSDFFEEVGLRDIAEFADLEVGNYTLCITVPGQFDFERCFEVAINQPESLSVSSKVNDMDNTVTLALKGAPQYFININEKSYTTSLPTISLPITAGNNTITVRSGLNCQGLFEEKILVERPIGLFPNPVSEGAVSVYIGPHSQNRNFILTVHNANGALVLHQKETAVNGKLEFDAKTLPTGIYFVNLKSPELNLDYKLVKR</sequence>
<dbReference type="Pfam" id="PF03382">
    <property type="entry name" value="DUF285"/>
    <property type="match status" value="3"/>
</dbReference>
<dbReference type="NCBIfam" id="TIGR02167">
    <property type="entry name" value="Liste_lipo_26"/>
    <property type="match status" value="2"/>
</dbReference>
<dbReference type="RefSeq" id="WP_379933049.1">
    <property type="nucleotide sequence ID" value="NZ_JBHTHY010000003.1"/>
</dbReference>
<evidence type="ECO:0000313" key="4">
    <source>
        <dbReference type="Proteomes" id="UP001597012"/>
    </source>
</evidence>
<name>A0ABW3B165_9FLAO</name>
<comment type="caution">
    <text evidence="3">The sequence shown here is derived from an EMBL/GenBank/DDBJ whole genome shotgun (WGS) entry which is preliminary data.</text>
</comment>
<dbReference type="InterPro" id="IPR011889">
    <property type="entry name" value="Liste_lipo_26"/>
</dbReference>
<evidence type="ECO:0000259" key="2">
    <source>
        <dbReference type="Pfam" id="PF18962"/>
    </source>
</evidence>
<organism evidence="3 4">
    <name type="scientific">Maribacter chungangensis</name>
    <dbReference type="NCBI Taxonomy" id="1069117"/>
    <lineage>
        <taxon>Bacteria</taxon>
        <taxon>Pseudomonadati</taxon>
        <taxon>Bacteroidota</taxon>
        <taxon>Flavobacteriia</taxon>
        <taxon>Flavobacteriales</taxon>
        <taxon>Flavobacteriaceae</taxon>
        <taxon>Maribacter</taxon>
    </lineage>
</organism>
<dbReference type="InterPro" id="IPR005046">
    <property type="entry name" value="DUF285"/>
</dbReference>
<dbReference type="Pfam" id="PF18962">
    <property type="entry name" value="Por_Secre_tail"/>
    <property type="match status" value="1"/>
</dbReference>
<keyword evidence="4" id="KW-1185">Reference proteome</keyword>
<feature type="domain" description="Secretion system C-terminal sorting" evidence="2">
    <location>
        <begin position="787"/>
        <end position="854"/>
    </location>
</feature>
<dbReference type="NCBIfam" id="TIGR04183">
    <property type="entry name" value="Por_Secre_tail"/>
    <property type="match status" value="1"/>
</dbReference>
<gene>
    <name evidence="3" type="ORF">ACFQZJ_06125</name>
</gene>
<evidence type="ECO:0000313" key="3">
    <source>
        <dbReference type="EMBL" id="MFD0797028.1"/>
    </source>
</evidence>
<keyword evidence="1" id="KW-0732">Signal</keyword>
<proteinExistence type="predicted"/>
<reference evidence="4" key="1">
    <citation type="journal article" date="2019" name="Int. J. Syst. Evol. Microbiol.">
        <title>The Global Catalogue of Microorganisms (GCM) 10K type strain sequencing project: providing services to taxonomists for standard genome sequencing and annotation.</title>
        <authorList>
            <consortium name="The Broad Institute Genomics Platform"/>
            <consortium name="The Broad Institute Genome Sequencing Center for Infectious Disease"/>
            <person name="Wu L."/>
            <person name="Ma J."/>
        </authorList>
    </citation>
    <scope>NUCLEOTIDE SEQUENCE [LARGE SCALE GENOMIC DNA]</scope>
    <source>
        <strain evidence="4">CCUG 61948</strain>
    </source>
</reference>
<accession>A0ABW3B165</accession>